<comment type="similarity">
    <text evidence="6">Belongs to the ATG22 family.</text>
</comment>
<feature type="transmembrane region" description="Helical" evidence="6">
    <location>
        <begin position="276"/>
        <end position="299"/>
    </location>
</feature>
<feature type="transmembrane region" description="Helical" evidence="6">
    <location>
        <begin position="120"/>
        <end position="140"/>
    </location>
</feature>
<keyword evidence="6" id="KW-0072">Autophagy</keyword>
<gene>
    <name evidence="8" type="ORF">A1Q2_04582</name>
</gene>
<evidence type="ECO:0000313" key="8">
    <source>
        <dbReference type="EMBL" id="EKD01084.1"/>
    </source>
</evidence>
<dbReference type="GO" id="GO:0012505">
    <property type="term" value="C:endomembrane system"/>
    <property type="evidence" value="ECO:0007669"/>
    <property type="project" value="UniProtKB-SubCell"/>
</dbReference>
<dbReference type="Pfam" id="PF11700">
    <property type="entry name" value="ATG22"/>
    <property type="match status" value="2"/>
</dbReference>
<dbReference type="GO" id="GO:0005774">
    <property type="term" value="C:vacuolar membrane"/>
    <property type="evidence" value="ECO:0007669"/>
    <property type="project" value="UniProtKB-SubCell"/>
</dbReference>
<evidence type="ECO:0000256" key="1">
    <source>
        <dbReference type="ARBA" id="ARBA00004127"/>
    </source>
</evidence>
<feature type="region of interest" description="Disordered" evidence="7">
    <location>
        <begin position="1"/>
        <end position="27"/>
    </location>
</feature>
<keyword evidence="6" id="KW-0926">Vacuole</keyword>
<dbReference type="PANTHER" id="PTHR23519:SF5">
    <property type="entry name" value="AUTOPHAGY-RELATED PROTEIN"/>
    <property type="match status" value="1"/>
</dbReference>
<comment type="subcellular location">
    <subcellularLocation>
        <location evidence="1">Endomembrane system</location>
        <topology evidence="1">Multi-pass membrane protein</topology>
    </subcellularLocation>
    <subcellularLocation>
        <location evidence="6">Vacuole membrane</location>
        <topology evidence="6">Multi-pass membrane protein</topology>
    </subcellularLocation>
</comment>
<accession>K1WI30</accession>
<dbReference type="InParanoid" id="K1WI30"/>
<dbReference type="InterPro" id="IPR050495">
    <property type="entry name" value="ATG22/LtaA_families"/>
</dbReference>
<dbReference type="STRING" id="1220162.K1WI30"/>
<dbReference type="AlphaFoldDB" id="K1WI30"/>
<feature type="compositionally biased region" description="Basic and acidic residues" evidence="7">
    <location>
        <begin position="1"/>
        <end position="24"/>
    </location>
</feature>
<comment type="caution">
    <text evidence="6">Lacks conserved residue(s) required for the propagation of feature annotation.</text>
</comment>
<feature type="transmembrane region" description="Helical" evidence="6">
    <location>
        <begin position="182"/>
        <end position="204"/>
    </location>
</feature>
<evidence type="ECO:0000256" key="3">
    <source>
        <dbReference type="ARBA" id="ARBA00022692"/>
    </source>
</evidence>
<evidence type="ECO:0000256" key="5">
    <source>
        <dbReference type="ARBA" id="ARBA00023136"/>
    </source>
</evidence>
<comment type="caution">
    <text evidence="8">The sequence shown here is derived from an EMBL/GenBank/DDBJ whole genome shotgun (WGS) entry which is preliminary data.</text>
</comment>
<feature type="transmembrane region" description="Helical" evidence="6">
    <location>
        <begin position="311"/>
        <end position="332"/>
    </location>
</feature>
<sequence>MSDVRHADVTSVDDHHPGGARDDLSVTSVPIDARDEKEVLEVVPDEAALFASPLPITGERKTTTRTELWVGALVADSGLGPFNFAISAWQNLLYLAGTDPATGEACGDGAYGSTRSVNSIVLITNGISFALQAALFLIMGSMADYGSWRPHITTFFTLLAWGVSFGWLGVMDPSKWQAGTALYILGLIGYQGALTFWTAAFPGLARDLPEMQRSEVELKEGQIDTAEFDKRDMLARNRLANYRPGHRLPPHTSYLTAGVKQIYHAFRLCFRLKQTFIYLAAYFFLGDCLNTLVTVIATLQNEVASFDSKTLNYLLIDGIAAQAAGILICWLIQKHFVIRTKWMLVANGVFILILAAWGCVGITQSKFGFHNVWEFWLYQGALELIQGVFVANVQPTTEFSSVRGMLYRKP</sequence>
<keyword evidence="3 6" id="KW-0812">Transmembrane</keyword>
<keyword evidence="5 6" id="KW-0472">Membrane</keyword>
<dbReference type="OrthoDB" id="42657at2759"/>
<evidence type="ECO:0000256" key="2">
    <source>
        <dbReference type="ARBA" id="ARBA00022448"/>
    </source>
</evidence>
<dbReference type="GO" id="GO:0006914">
    <property type="term" value="P:autophagy"/>
    <property type="evidence" value="ECO:0007669"/>
    <property type="project" value="UniProtKB-KW"/>
</dbReference>
<proteinExistence type="inferred from homology"/>
<reference evidence="8 9" key="1">
    <citation type="journal article" date="2012" name="Eukaryot. Cell">
        <title>Genome sequence of the Trichosporon asahii environmental strain CBS 8904.</title>
        <authorList>
            <person name="Yang R.Y."/>
            <person name="Li H.T."/>
            <person name="Zhu H."/>
            <person name="Zhou G.P."/>
            <person name="Wang M."/>
            <person name="Wang L."/>
        </authorList>
    </citation>
    <scope>NUCLEOTIDE SEQUENCE [LARGE SCALE GENOMIC DNA]</scope>
    <source>
        <strain evidence="8 9">CBS 8904</strain>
    </source>
</reference>
<dbReference type="PANTHER" id="PTHR23519">
    <property type="entry name" value="AUTOPHAGY-RELATED PROTEIN 22"/>
    <property type="match status" value="1"/>
</dbReference>
<keyword evidence="6" id="KW-0029">Amino-acid transport</keyword>
<dbReference type="EMBL" id="AMBO01000325">
    <property type="protein sequence ID" value="EKD01084.1"/>
    <property type="molecule type" value="Genomic_DNA"/>
</dbReference>
<dbReference type="Proteomes" id="UP000006757">
    <property type="component" value="Unassembled WGS sequence"/>
</dbReference>
<organism evidence="8 9">
    <name type="scientific">Trichosporon asahii var. asahii (strain CBS 8904)</name>
    <name type="common">Yeast</name>
    <dbReference type="NCBI Taxonomy" id="1220162"/>
    <lineage>
        <taxon>Eukaryota</taxon>
        <taxon>Fungi</taxon>
        <taxon>Dikarya</taxon>
        <taxon>Basidiomycota</taxon>
        <taxon>Agaricomycotina</taxon>
        <taxon>Tremellomycetes</taxon>
        <taxon>Trichosporonales</taxon>
        <taxon>Trichosporonaceae</taxon>
        <taxon>Trichosporon</taxon>
    </lineage>
</organism>
<evidence type="ECO:0000256" key="6">
    <source>
        <dbReference type="RuleBase" id="RU363073"/>
    </source>
</evidence>
<comment type="function">
    <text evidence="6">Vacuolar effluxer which mediate the efflux of amino acids resulting from autophagic degradation. The release of autophagic amino acids allows the maintenance of protein synthesis and viability during nitrogen starvation.</text>
</comment>
<feature type="transmembrane region" description="Helical" evidence="6">
    <location>
        <begin position="344"/>
        <end position="363"/>
    </location>
</feature>
<keyword evidence="2 6" id="KW-0813">Transport</keyword>
<dbReference type="HOGENOM" id="CLU_710161_0_0_1"/>
<name>K1WI30_TRIAC</name>
<keyword evidence="9" id="KW-1185">Reference proteome</keyword>
<dbReference type="InterPro" id="IPR024671">
    <property type="entry name" value="Atg22-like"/>
</dbReference>
<evidence type="ECO:0000313" key="9">
    <source>
        <dbReference type="Proteomes" id="UP000006757"/>
    </source>
</evidence>
<evidence type="ECO:0000256" key="7">
    <source>
        <dbReference type="SAM" id="MobiDB-lite"/>
    </source>
</evidence>
<keyword evidence="4 6" id="KW-1133">Transmembrane helix</keyword>
<dbReference type="eggNOG" id="ENOG502QTJZ">
    <property type="taxonomic scope" value="Eukaryota"/>
</dbReference>
<feature type="transmembrane region" description="Helical" evidence="6">
    <location>
        <begin position="152"/>
        <end position="170"/>
    </location>
</feature>
<dbReference type="GO" id="GO:0006865">
    <property type="term" value="P:amino acid transport"/>
    <property type="evidence" value="ECO:0007669"/>
    <property type="project" value="UniProtKB-KW"/>
</dbReference>
<evidence type="ECO:0000256" key="4">
    <source>
        <dbReference type="ARBA" id="ARBA00022989"/>
    </source>
</evidence>
<protein>
    <recommendedName>
        <fullName evidence="6">Autophagy-related protein</fullName>
    </recommendedName>
</protein>